<reference evidence="1 2" key="1">
    <citation type="submission" date="2024-04" db="EMBL/GenBank/DDBJ databases">
        <authorList>
            <person name="Rising A."/>
            <person name="Reimegard J."/>
            <person name="Sonavane S."/>
            <person name="Akerstrom W."/>
            <person name="Nylinder S."/>
            <person name="Hedman E."/>
            <person name="Kallberg Y."/>
        </authorList>
    </citation>
    <scope>NUCLEOTIDE SEQUENCE [LARGE SCALE GENOMIC DNA]</scope>
</reference>
<dbReference type="AlphaFoldDB" id="A0AAV2BX25"/>
<dbReference type="EMBL" id="CAXIEN010000583">
    <property type="protein sequence ID" value="CAL1300850.1"/>
    <property type="molecule type" value="Genomic_DNA"/>
</dbReference>
<dbReference type="Proteomes" id="UP001497382">
    <property type="component" value="Unassembled WGS sequence"/>
</dbReference>
<comment type="caution">
    <text evidence="1">The sequence shown here is derived from an EMBL/GenBank/DDBJ whole genome shotgun (WGS) entry which is preliminary data.</text>
</comment>
<keyword evidence="2" id="KW-1185">Reference proteome</keyword>
<proteinExistence type="predicted"/>
<sequence length="59" mass="6419">METLGSGGAGKPDICQWCHILGDAKTVSKRGEKMTLLKHQSSVGKKYFLSSFSPFFVPS</sequence>
<evidence type="ECO:0000313" key="1">
    <source>
        <dbReference type="EMBL" id="CAL1300850.1"/>
    </source>
</evidence>
<name>A0AAV2BX25_9ARAC</name>
<gene>
    <name evidence="1" type="ORF">LARSCL_LOCUS22152</name>
</gene>
<evidence type="ECO:0000313" key="2">
    <source>
        <dbReference type="Proteomes" id="UP001497382"/>
    </source>
</evidence>
<organism evidence="1 2">
    <name type="scientific">Larinioides sclopetarius</name>
    <dbReference type="NCBI Taxonomy" id="280406"/>
    <lineage>
        <taxon>Eukaryota</taxon>
        <taxon>Metazoa</taxon>
        <taxon>Ecdysozoa</taxon>
        <taxon>Arthropoda</taxon>
        <taxon>Chelicerata</taxon>
        <taxon>Arachnida</taxon>
        <taxon>Araneae</taxon>
        <taxon>Araneomorphae</taxon>
        <taxon>Entelegynae</taxon>
        <taxon>Araneoidea</taxon>
        <taxon>Araneidae</taxon>
        <taxon>Larinioides</taxon>
    </lineage>
</organism>
<protein>
    <submittedName>
        <fullName evidence="1">Uncharacterized protein</fullName>
    </submittedName>
</protein>
<accession>A0AAV2BX25</accession>